<dbReference type="InterPro" id="IPR036661">
    <property type="entry name" value="Luciferase-like_sf"/>
</dbReference>
<proteinExistence type="predicted"/>
<sequence>MKFCTYTLIDNSPDPISGEQLTTYERFQHVVRQAQWAEELGFDAYGVGERHAQRFISSSPPVVLAYIAAATRRIRLLTTVTVLSLLDPVRVAEDYATLDQLSGGRLDIIIGKGNDPDQNGLFGYDLDGQWDRNREKYELLRRLLRETCVSWSGTYRPELVAATTQPRPFQDGGIPIWHGSASSTESTELAAKWGEPLFSANGFHPMEKYAGLIRHYRERWEAYGHDPADALVGAGFNGLYVKKTSQEAVDGYRPIFDAFMDSPGARHNQLPFKTLEEFLEQGSVLVGSPEQVIDKFGRYQEAFGHELSGVSLEVAGLPEDENRASVETFVTEVVPVLRATYPSRVWPSA</sequence>
<dbReference type="InterPro" id="IPR050766">
    <property type="entry name" value="Bact_Lucif_Oxidored"/>
</dbReference>
<keyword evidence="1" id="KW-0560">Oxidoreductase</keyword>
<dbReference type="Pfam" id="PF00296">
    <property type="entry name" value="Bac_luciferase"/>
    <property type="match status" value="1"/>
</dbReference>
<comment type="caution">
    <text evidence="4">The sequence shown here is derived from an EMBL/GenBank/DDBJ whole genome shotgun (WGS) entry which is preliminary data.</text>
</comment>
<protein>
    <submittedName>
        <fullName evidence="4">LLM class flavin-dependent oxidoreductase</fullName>
    </submittedName>
</protein>
<evidence type="ECO:0000256" key="2">
    <source>
        <dbReference type="ARBA" id="ARBA00023033"/>
    </source>
</evidence>
<dbReference type="SUPFAM" id="SSF51679">
    <property type="entry name" value="Bacterial luciferase-like"/>
    <property type="match status" value="1"/>
</dbReference>
<evidence type="ECO:0000256" key="1">
    <source>
        <dbReference type="ARBA" id="ARBA00023002"/>
    </source>
</evidence>
<evidence type="ECO:0000259" key="3">
    <source>
        <dbReference type="Pfam" id="PF00296"/>
    </source>
</evidence>
<dbReference type="PANTHER" id="PTHR30137">
    <property type="entry name" value="LUCIFERASE-LIKE MONOOXYGENASE"/>
    <property type="match status" value="1"/>
</dbReference>
<dbReference type="Proteomes" id="UP001501319">
    <property type="component" value="Unassembled WGS sequence"/>
</dbReference>
<organism evidence="4 5">
    <name type="scientific">Kribbella alba</name>
    <dbReference type="NCBI Taxonomy" id="190197"/>
    <lineage>
        <taxon>Bacteria</taxon>
        <taxon>Bacillati</taxon>
        <taxon>Actinomycetota</taxon>
        <taxon>Actinomycetes</taxon>
        <taxon>Propionibacteriales</taxon>
        <taxon>Kribbellaceae</taxon>
        <taxon>Kribbella</taxon>
    </lineage>
</organism>
<dbReference type="EMBL" id="BAAANE010000004">
    <property type="protein sequence ID" value="GAA1633426.1"/>
    <property type="molecule type" value="Genomic_DNA"/>
</dbReference>
<keyword evidence="5" id="KW-1185">Reference proteome</keyword>
<accession>A0ABN2F7Z4</accession>
<evidence type="ECO:0000313" key="5">
    <source>
        <dbReference type="Proteomes" id="UP001501319"/>
    </source>
</evidence>
<keyword evidence="2" id="KW-0503">Monooxygenase</keyword>
<dbReference type="Gene3D" id="3.20.20.30">
    <property type="entry name" value="Luciferase-like domain"/>
    <property type="match status" value="1"/>
</dbReference>
<gene>
    <name evidence="4" type="ORF">GCM10009744_22430</name>
</gene>
<name>A0ABN2F7Z4_9ACTN</name>
<dbReference type="PANTHER" id="PTHR30137:SF8">
    <property type="entry name" value="BLR5498 PROTEIN"/>
    <property type="match status" value="1"/>
</dbReference>
<reference evidence="4 5" key="1">
    <citation type="journal article" date="2019" name="Int. J. Syst. Evol. Microbiol.">
        <title>The Global Catalogue of Microorganisms (GCM) 10K type strain sequencing project: providing services to taxonomists for standard genome sequencing and annotation.</title>
        <authorList>
            <consortium name="The Broad Institute Genomics Platform"/>
            <consortium name="The Broad Institute Genome Sequencing Center for Infectious Disease"/>
            <person name="Wu L."/>
            <person name="Ma J."/>
        </authorList>
    </citation>
    <scope>NUCLEOTIDE SEQUENCE [LARGE SCALE GENOMIC DNA]</scope>
    <source>
        <strain evidence="4 5">JCM 14306</strain>
    </source>
</reference>
<dbReference type="InterPro" id="IPR011251">
    <property type="entry name" value="Luciferase-like_dom"/>
</dbReference>
<evidence type="ECO:0000313" key="4">
    <source>
        <dbReference type="EMBL" id="GAA1633426.1"/>
    </source>
</evidence>
<dbReference type="RefSeq" id="WP_344110987.1">
    <property type="nucleotide sequence ID" value="NZ_BAAANE010000004.1"/>
</dbReference>
<feature type="domain" description="Luciferase-like" evidence="3">
    <location>
        <begin position="1"/>
        <end position="305"/>
    </location>
</feature>